<evidence type="ECO:0000313" key="5">
    <source>
        <dbReference type="Proteomes" id="UP001165587"/>
    </source>
</evidence>
<protein>
    <submittedName>
        <fullName evidence="4">Glycosyltransferase family 2 protein</fullName>
    </submittedName>
</protein>
<dbReference type="AlphaFoldDB" id="A0AA41XGZ8"/>
<feature type="transmembrane region" description="Helical" evidence="2">
    <location>
        <begin position="267"/>
        <end position="293"/>
    </location>
</feature>
<dbReference type="PANTHER" id="PTHR43685:SF2">
    <property type="entry name" value="GLYCOSYLTRANSFERASE 2-LIKE DOMAIN-CONTAINING PROTEIN"/>
    <property type="match status" value="1"/>
</dbReference>
<keyword evidence="5" id="KW-1185">Reference proteome</keyword>
<dbReference type="PANTHER" id="PTHR43685">
    <property type="entry name" value="GLYCOSYLTRANSFERASE"/>
    <property type="match status" value="1"/>
</dbReference>
<evidence type="ECO:0000259" key="3">
    <source>
        <dbReference type="Pfam" id="PF00535"/>
    </source>
</evidence>
<organism evidence="4 5">
    <name type="scientific">Herbiconiux oxytropis</name>
    <dbReference type="NCBI Taxonomy" id="2970915"/>
    <lineage>
        <taxon>Bacteria</taxon>
        <taxon>Bacillati</taxon>
        <taxon>Actinomycetota</taxon>
        <taxon>Actinomycetes</taxon>
        <taxon>Micrococcales</taxon>
        <taxon>Microbacteriaceae</taxon>
        <taxon>Herbiconiux</taxon>
    </lineage>
</organism>
<dbReference type="InterPro" id="IPR050834">
    <property type="entry name" value="Glycosyltransf_2"/>
</dbReference>
<dbReference type="Pfam" id="PF00535">
    <property type="entry name" value="Glycos_transf_2"/>
    <property type="match status" value="1"/>
</dbReference>
<feature type="region of interest" description="Disordered" evidence="1">
    <location>
        <begin position="1"/>
        <end position="26"/>
    </location>
</feature>
<dbReference type="CDD" id="cd02525">
    <property type="entry name" value="Succinoglycan_BP_ExoA"/>
    <property type="match status" value="1"/>
</dbReference>
<proteinExistence type="predicted"/>
<keyword evidence="2" id="KW-1133">Transmembrane helix</keyword>
<feature type="transmembrane region" description="Helical" evidence="2">
    <location>
        <begin position="299"/>
        <end position="320"/>
    </location>
</feature>
<dbReference type="EMBL" id="JANLCK010000004">
    <property type="protein sequence ID" value="MCS5726283.1"/>
    <property type="molecule type" value="Genomic_DNA"/>
</dbReference>
<reference evidence="4" key="1">
    <citation type="submission" date="2022-08" db="EMBL/GenBank/DDBJ databases">
        <authorList>
            <person name="Deng Y."/>
            <person name="Han X.-F."/>
            <person name="Zhang Y.-Q."/>
        </authorList>
    </citation>
    <scope>NUCLEOTIDE SEQUENCE</scope>
    <source>
        <strain evidence="4">CPCC 203407</strain>
    </source>
</reference>
<dbReference type="InterPro" id="IPR029044">
    <property type="entry name" value="Nucleotide-diphossugar_trans"/>
</dbReference>
<dbReference type="Gene3D" id="3.90.550.10">
    <property type="entry name" value="Spore Coat Polysaccharide Biosynthesis Protein SpsA, Chain A"/>
    <property type="match status" value="1"/>
</dbReference>
<feature type="compositionally biased region" description="Low complexity" evidence="1">
    <location>
        <begin position="1"/>
        <end position="10"/>
    </location>
</feature>
<feature type="domain" description="Glycosyltransferase 2-like" evidence="3">
    <location>
        <begin position="30"/>
        <end position="191"/>
    </location>
</feature>
<accession>A0AA41XGZ8</accession>
<comment type="caution">
    <text evidence="4">The sequence shown here is derived from an EMBL/GenBank/DDBJ whole genome shotgun (WGS) entry which is preliminary data.</text>
</comment>
<evidence type="ECO:0000256" key="2">
    <source>
        <dbReference type="SAM" id="Phobius"/>
    </source>
</evidence>
<gene>
    <name evidence="4" type="ORF">N1028_10300</name>
</gene>
<keyword evidence="2" id="KW-0812">Transmembrane</keyword>
<dbReference type="SUPFAM" id="SSF53448">
    <property type="entry name" value="Nucleotide-diphospho-sugar transferases"/>
    <property type="match status" value="1"/>
</dbReference>
<dbReference type="Proteomes" id="UP001165587">
    <property type="component" value="Unassembled WGS sequence"/>
</dbReference>
<sequence length="366" mass="38978">MTQPNTGPDDGPTPGPSAEPSELGGRPGVSYVMPVLNEVVHVEAAIASLLDQDYEGPFDVIVALGPSIDGTTELVERLSEVDPRIRVIENPTGSTPSGLNVAIQASQYPIVVRVDAHSLLPRDYTRIAVEAMLRTGAANVGGIMKAEGTTPFETAVAIAYGSKAGLGGGAHHVGGEEGPAETVYLGVFRREWLTRVGLFNEDIRRGQDWELNRRLRASGGVVWFTPRLVVTYRPRPSLERLVRQFFSTGLWRGELARRFFSANALKYFVPPITVAVVVLGLVAGIVGVITTAVGGAAGTWLLLGFVVPAVYTLFVIVAALGAARQAGGRTGALFLVVLPCIHFSWGLGFILGFLTLTKNITAHTGR</sequence>
<feature type="transmembrane region" description="Helical" evidence="2">
    <location>
        <begin position="332"/>
        <end position="356"/>
    </location>
</feature>
<dbReference type="RefSeq" id="WP_259527768.1">
    <property type="nucleotide sequence ID" value="NZ_JANLCK010000004.1"/>
</dbReference>
<dbReference type="InterPro" id="IPR001173">
    <property type="entry name" value="Glyco_trans_2-like"/>
</dbReference>
<keyword evidence="2" id="KW-0472">Membrane</keyword>
<evidence type="ECO:0000256" key="1">
    <source>
        <dbReference type="SAM" id="MobiDB-lite"/>
    </source>
</evidence>
<evidence type="ECO:0000313" key="4">
    <source>
        <dbReference type="EMBL" id="MCS5726283.1"/>
    </source>
</evidence>
<name>A0AA41XGZ8_9MICO</name>